<keyword evidence="3" id="KW-0129">CBS domain</keyword>
<sequence>MEQENKAYYDQIYNHPIFSGAPAAEFGAFMEKCTINTYEISERILYSQSPRNGLLLILKGIAEVYVAFHETNNNYEVLEVLERGEIIGFSSLADFLGEPAHYEYPYTVEVRAVEDAVCLHIPYSVMEARWTEEEVRDYVLRQVSVRLRDIYASLAEQVHLANQWGESDPFIQRVQDMMTAPAVKVTSQTPIAEVAEKMVKENASSVIVENEQKHLAGIITEKDLVQRVVAFSKDGKTTAAEIMSKNPYIITRQAYYYEAMSSFFMNGVKHLPVAEEDDHKKIIGMITLSDLLKKKSREV</sequence>
<dbReference type="SUPFAM" id="SSF51206">
    <property type="entry name" value="cAMP-binding domain-like"/>
    <property type="match status" value="1"/>
</dbReference>
<dbReference type="PROSITE" id="PS51371">
    <property type="entry name" value="CBS"/>
    <property type="match status" value="2"/>
</dbReference>
<dbReference type="STRING" id="930129.SAMN05216352_109207"/>
<dbReference type="RefSeq" id="WP_245917892.1">
    <property type="nucleotide sequence ID" value="NZ_FNDU01000009.1"/>
</dbReference>
<accession>A0A1G8M647</accession>
<evidence type="ECO:0000259" key="4">
    <source>
        <dbReference type="PROSITE" id="PS50042"/>
    </source>
</evidence>
<dbReference type="InterPro" id="IPR014710">
    <property type="entry name" value="RmlC-like_jellyroll"/>
</dbReference>
<feature type="domain" description="CBS" evidence="5">
    <location>
        <begin position="178"/>
        <end position="235"/>
    </location>
</feature>
<dbReference type="InterPro" id="IPR046342">
    <property type="entry name" value="CBS_dom_sf"/>
</dbReference>
<dbReference type="SMART" id="SM00116">
    <property type="entry name" value="CBS"/>
    <property type="match status" value="2"/>
</dbReference>
<organism evidence="6 7">
    <name type="scientific">Alteribacillus bidgolensis</name>
    <dbReference type="NCBI Taxonomy" id="930129"/>
    <lineage>
        <taxon>Bacteria</taxon>
        <taxon>Bacillati</taxon>
        <taxon>Bacillota</taxon>
        <taxon>Bacilli</taxon>
        <taxon>Bacillales</taxon>
        <taxon>Bacillaceae</taxon>
        <taxon>Alteribacillus</taxon>
    </lineage>
</organism>
<dbReference type="InterPro" id="IPR018490">
    <property type="entry name" value="cNMP-bd_dom_sf"/>
</dbReference>
<keyword evidence="2" id="KW-0010">Activator</keyword>
<dbReference type="Gene3D" id="2.60.120.10">
    <property type="entry name" value="Jelly Rolls"/>
    <property type="match status" value="1"/>
</dbReference>
<gene>
    <name evidence="6" type="ORF">SAMN05216352_109207</name>
</gene>
<keyword evidence="7" id="KW-1185">Reference proteome</keyword>
<dbReference type="Gene3D" id="3.10.580.10">
    <property type="entry name" value="CBS-domain"/>
    <property type="match status" value="1"/>
</dbReference>
<protein>
    <submittedName>
        <fullName evidence="6">CBS domain-containing protein</fullName>
    </submittedName>
</protein>
<dbReference type="InterPro" id="IPR000595">
    <property type="entry name" value="cNMP-bd_dom"/>
</dbReference>
<evidence type="ECO:0000259" key="5">
    <source>
        <dbReference type="PROSITE" id="PS51371"/>
    </source>
</evidence>
<name>A0A1G8M647_9BACI</name>
<dbReference type="PROSITE" id="PS50042">
    <property type="entry name" value="CNMP_BINDING_3"/>
    <property type="match status" value="1"/>
</dbReference>
<reference evidence="6 7" key="1">
    <citation type="submission" date="2016-10" db="EMBL/GenBank/DDBJ databases">
        <authorList>
            <person name="de Groot N.N."/>
        </authorList>
    </citation>
    <scope>NUCLEOTIDE SEQUENCE [LARGE SCALE GENOMIC DNA]</scope>
    <source>
        <strain evidence="7">P4B,CCM 7963,CECT 7998,DSM 25260,IBRC-M 10614,KCTC 13821</strain>
    </source>
</reference>
<keyword evidence="1" id="KW-0677">Repeat</keyword>
<dbReference type="CDD" id="cd00038">
    <property type="entry name" value="CAP_ED"/>
    <property type="match status" value="1"/>
</dbReference>
<dbReference type="PANTHER" id="PTHR48108">
    <property type="entry name" value="CBS DOMAIN-CONTAINING PROTEIN CBSX2, CHLOROPLASTIC"/>
    <property type="match status" value="1"/>
</dbReference>
<dbReference type="PANTHER" id="PTHR48108:SF31">
    <property type="entry name" value="CBS DOMAIN AND CYCLIC NUCLEOTIDE-REGULATED NUCLEOTIDYLTRANSFERASE"/>
    <property type="match status" value="1"/>
</dbReference>
<feature type="domain" description="Cyclic nucleotide-binding" evidence="4">
    <location>
        <begin position="17"/>
        <end position="121"/>
    </location>
</feature>
<evidence type="ECO:0000256" key="1">
    <source>
        <dbReference type="ARBA" id="ARBA00022737"/>
    </source>
</evidence>
<dbReference type="Pfam" id="PF00571">
    <property type="entry name" value="CBS"/>
    <property type="match status" value="2"/>
</dbReference>
<dbReference type="Proteomes" id="UP000199017">
    <property type="component" value="Unassembled WGS sequence"/>
</dbReference>
<evidence type="ECO:0000313" key="6">
    <source>
        <dbReference type="EMBL" id="SDI62840.1"/>
    </source>
</evidence>
<dbReference type="AlphaFoldDB" id="A0A1G8M647"/>
<evidence type="ECO:0000256" key="3">
    <source>
        <dbReference type="PROSITE-ProRule" id="PRU00703"/>
    </source>
</evidence>
<proteinExistence type="predicted"/>
<dbReference type="Pfam" id="PF00027">
    <property type="entry name" value="cNMP_binding"/>
    <property type="match status" value="1"/>
</dbReference>
<feature type="domain" description="CBS" evidence="5">
    <location>
        <begin position="243"/>
        <end position="299"/>
    </location>
</feature>
<dbReference type="InterPro" id="IPR000644">
    <property type="entry name" value="CBS_dom"/>
</dbReference>
<evidence type="ECO:0000313" key="7">
    <source>
        <dbReference type="Proteomes" id="UP000199017"/>
    </source>
</evidence>
<evidence type="ECO:0000256" key="2">
    <source>
        <dbReference type="ARBA" id="ARBA00023159"/>
    </source>
</evidence>
<dbReference type="EMBL" id="FNDU01000009">
    <property type="protein sequence ID" value="SDI62840.1"/>
    <property type="molecule type" value="Genomic_DNA"/>
</dbReference>
<dbReference type="InterPro" id="IPR051462">
    <property type="entry name" value="CBS_domain-containing"/>
</dbReference>
<dbReference type="SUPFAM" id="SSF54631">
    <property type="entry name" value="CBS-domain pair"/>
    <property type="match status" value="1"/>
</dbReference>